<dbReference type="OrthoDB" id="10267139at2759"/>
<evidence type="ECO:0000313" key="2">
    <source>
        <dbReference type="EMBL" id="KSA03456.1"/>
    </source>
</evidence>
<dbReference type="Gene3D" id="3.40.50.10680">
    <property type="entry name" value="CofD-like domains"/>
    <property type="match status" value="1"/>
</dbReference>
<name>A0A0V1Q4M9_9ASCO</name>
<dbReference type="RefSeq" id="XP_015469558.1">
    <property type="nucleotide sequence ID" value="XM_015609602.1"/>
</dbReference>
<dbReference type="Proteomes" id="UP000054251">
    <property type="component" value="Unassembled WGS sequence"/>
</dbReference>
<dbReference type="InterPro" id="IPR002882">
    <property type="entry name" value="CofD"/>
</dbReference>
<dbReference type="PANTHER" id="PTHR31240">
    <property type="entry name" value="MATERNAL EFFECT EMBRYO ARREST 18"/>
    <property type="match status" value="1"/>
</dbReference>
<gene>
    <name evidence="2" type="ORF">AC631_00772</name>
</gene>
<dbReference type="CDD" id="cd07187">
    <property type="entry name" value="YvcK_like"/>
    <property type="match status" value="1"/>
</dbReference>
<dbReference type="SUPFAM" id="SSF142338">
    <property type="entry name" value="CofD-like"/>
    <property type="match status" value="1"/>
</dbReference>
<keyword evidence="3" id="KW-1185">Reference proteome</keyword>
<evidence type="ECO:0000256" key="1">
    <source>
        <dbReference type="SAM" id="MobiDB-lite"/>
    </source>
</evidence>
<dbReference type="PANTHER" id="PTHR31240:SF0">
    <property type="entry name" value="MATERNAL EFFECT EMBRYO ARREST 18"/>
    <property type="match status" value="1"/>
</dbReference>
<dbReference type="GO" id="GO:0043743">
    <property type="term" value="F:LPPG:FO 2-phospho-L-lactate transferase activity"/>
    <property type="evidence" value="ECO:0007669"/>
    <property type="project" value="InterPro"/>
</dbReference>
<feature type="region of interest" description="Disordered" evidence="1">
    <location>
        <begin position="209"/>
        <end position="246"/>
    </location>
</feature>
<dbReference type="AlphaFoldDB" id="A0A0V1Q4M9"/>
<reference evidence="2 3" key="1">
    <citation type="submission" date="2015-11" db="EMBL/GenBank/DDBJ databases">
        <title>The genome of Debaryomyces fabryi.</title>
        <authorList>
            <person name="Tafer H."/>
            <person name="Lopandic K."/>
        </authorList>
    </citation>
    <scope>NUCLEOTIDE SEQUENCE [LARGE SCALE GENOMIC DNA]</scope>
    <source>
        <strain evidence="2 3">CBS 789</strain>
    </source>
</reference>
<evidence type="ECO:0000313" key="3">
    <source>
        <dbReference type="Proteomes" id="UP000054251"/>
    </source>
</evidence>
<dbReference type="EMBL" id="LMYN01000009">
    <property type="protein sequence ID" value="KSA03456.1"/>
    <property type="molecule type" value="Genomic_DNA"/>
</dbReference>
<accession>A0A0V1Q4M9</accession>
<protein>
    <submittedName>
        <fullName evidence="2">Uncharacterized protein</fullName>
    </submittedName>
</protein>
<comment type="caution">
    <text evidence="2">The sequence shown here is derived from an EMBL/GenBank/DDBJ whole genome shotgun (WGS) entry which is preliminary data.</text>
</comment>
<sequence>MPQDNIRIAVLSGGTATNELVSLFKSVSANITYILPILDNGGSTSELIRITGGPAIGDIRSRLTRLIPENQEPLRKLLSFRLSSDPREAKTQWNEIVDGTHLLWANIDPSTREIFRAFFIHVHSDLLKRSKHLFSLHTNKRQFRYELANVGNLFLTGGRLFIGSLDSAIELFARLTGIDADTQVLPCLNTNFTYHITALLENGSIITGQSQISHPSESDTKVDIHPPPIHASHPGTPQEGLTNNSESVFFLGTNDPAHVNYNDANSIVSDMSDNSSDEESGHVPQYTHPALKKSQLHFNKSDHIEPLPSPVERIYYISPYGEEICPTANSRVTNSLASADVIVYSIGSLMTSIIPIVILKGVGKAIANDMLQEKEGRKKKRILLLNGMNDRETYGMTAADFVKAIVNLATYSLSESRIKSTSNIEEVTNQIQWNKYITHLFYMKDPKIEVDQEYLETKKNISCIEVKREEHQDYYDLNDLEAKLKQISYDN</sequence>
<proteinExistence type="predicted"/>
<organism evidence="2 3">
    <name type="scientific">Debaryomyces fabryi</name>
    <dbReference type="NCBI Taxonomy" id="58627"/>
    <lineage>
        <taxon>Eukaryota</taxon>
        <taxon>Fungi</taxon>
        <taxon>Dikarya</taxon>
        <taxon>Ascomycota</taxon>
        <taxon>Saccharomycotina</taxon>
        <taxon>Pichiomycetes</taxon>
        <taxon>Debaryomycetaceae</taxon>
        <taxon>Debaryomyces</taxon>
    </lineage>
</organism>
<dbReference type="GeneID" id="26837781"/>
<dbReference type="InterPro" id="IPR038136">
    <property type="entry name" value="CofD-like_dom_sf"/>
</dbReference>
<dbReference type="Pfam" id="PF01933">
    <property type="entry name" value="CofD"/>
    <property type="match status" value="1"/>
</dbReference>